<keyword evidence="2" id="KW-0238">DNA-binding</keyword>
<dbReference type="InterPro" id="IPR009057">
    <property type="entry name" value="Homeodomain-like_sf"/>
</dbReference>
<sequence length="225" mass="24467">MYQNSDFHLPLDPAAGLREQKRMATRSRIAAAAAELATADGLENTGADQIAAAAEVGRATFFRYFSSKEHAVAEGMNARWLNRIVAALDHQPADYAAAEAVVAAFAELAHDFDDISGQIRELATMERSSPALRAWGLGVYAHYEGVIAGLISPRIRDLRQPDPRPRLIGALAMSSVRIALDDWLAHGGSLPDRVQQALRSITVVDTGVLRESGSRTSRPRVRPRD</sequence>
<reference evidence="4" key="1">
    <citation type="journal article" date="2021" name="Nat. Microbiol.">
        <title>Cocultivation of an ultrasmall environmental parasitic bacterium with lytic ability against bacteria associated with wastewater foams.</title>
        <authorList>
            <person name="Batinovic S."/>
            <person name="Rose J.J.A."/>
            <person name="Ratcliffe J."/>
            <person name="Seviour R.J."/>
            <person name="Petrovski S."/>
        </authorList>
    </citation>
    <scope>NUCLEOTIDE SEQUENCE</scope>
    <source>
        <strain evidence="4">CON44</strain>
    </source>
</reference>
<keyword evidence="3" id="KW-0804">Transcription</keyword>
<protein>
    <submittedName>
        <fullName evidence="4">TetR family transcriptional regulator</fullName>
    </submittedName>
</protein>
<dbReference type="GO" id="GO:0000976">
    <property type="term" value="F:transcription cis-regulatory region binding"/>
    <property type="evidence" value="ECO:0007669"/>
    <property type="project" value="TreeGrafter"/>
</dbReference>
<organism evidence="4">
    <name type="scientific">Gordonia amarae</name>
    <dbReference type="NCBI Taxonomy" id="36821"/>
    <lineage>
        <taxon>Bacteria</taxon>
        <taxon>Bacillati</taxon>
        <taxon>Actinomycetota</taxon>
        <taxon>Actinomycetes</taxon>
        <taxon>Mycobacteriales</taxon>
        <taxon>Gordoniaceae</taxon>
        <taxon>Gordonia</taxon>
    </lineage>
</organism>
<evidence type="ECO:0000256" key="3">
    <source>
        <dbReference type="ARBA" id="ARBA00023163"/>
    </source>
</evidence>
<dbReference type="Pfam" id="PF17754">
    <property type="entry name" value="TetR_C_14"/>
    <property type="match status" value="1"/>
</dbReference>
<dbReference type="GO" id="GO:0003700">
    <property type="term" value="F:DNA-binding transcription factor activity"/>
    <property type="evidence" value="ECO:0007669"/>
    <property type="project" value="TreeGrafter"/>
</dbReference>
<dbReference type="InterPro" id="IPR041347">
    <property type="entry name" value="MftR_C"/>
</dbReference>
<proteinExistence type="predicted"/>
<dbReference type="PANTHER" id="PTHR30055">
    <property type="entry name" value="HTH-TYPE TRANSCRIPTIONAL REGULATOR RUTR"/>
    <property type="match status" value="1"/>
</dbReference>
<evidence type="ECO:0000256" key="2">
    <source>
        <dbReference type="ARBA" id="ARBA00023125"/>
    </source>
</evidence>
<dbReference type="SUPFAM" id="SSF46689">
    <property type="entry name" value="Homeodomain-like"/>
    <property type="match status" value="1"/>
</dbReference>
<dbReference type="AlphaFoldDB" id="A0A857LSF5"/>
<accession>A0A857LSF5</accession>
<dbReference type="PANTHER" id="PTHR30055:SF238">
    <property type="entry name" value="MYCOFACTOCIN BIOSYNTHESIS TRANSCRIPTIONAL REGULATOR MFTR-RELATED"/>
    <property type="match status" value="1"/>
</dbReference>
<name>A0A857LSF5_9ACTN</name>
<dbReference type="Pfam" id="PF00440">
    <property type="entry name" value="TetR_N"/>
    <property type="match status" value="1"/>
</dbReference>
<dbReference type="EMBL" id="CP045810">
    <property type="protein sequence ID" value="QHN41505.1"/>
    <property type="molecule type" value="Genomic_DNA"/>
</dbReference>
<dbReference type="Gene3D" id="1.10.357.10">
    <property type="entry name" value="Tetracycline Repressor, domain 2"/>
    <property type="match status" value="1"/>
</dbReference>
<dbReference type="PRINTS" id="PR00455">
    <property type="entry name" value="HTHTETR"/>
</dbReference>
<keyword evidence="1" id="KW-0805">Transcription regulation</keyword>
<dbReference type="InterPro" id="IPR050109">
    <property type="entry name" value="HTH-type_TetR-like_transc_reg"/>
</dbReference>
<dbReference type="RefSeq" id="WP_005183930.1">
    <property type="nucleotide sequence ID" value="NZ_CP045804.1"/>
</dbReference>
<evidence type="ECO:0000313" key="4">
    <source>
        <dbReference type="EMBL" id="QHN41505.1"/>
    </source>
</evidence>
<gene>
    <name evidence="4" type="ORF">GII30_22170</name>
</gene>
<dbReference type="PROSITE" id="PS50977">
    <property type="entry name" value="HTH_TETR_2"/>
    <property type="match status" value="1"/>
</dbReference>
<evidence type="ECO:0000256" key="1">
    <source>
        <dbReference type="ARBA" id="ARBA00023015"/>
    </source>
</evidence>
<dbReference type="InterPro" id="IPR001647">
    <property type="entry name" value="HTH_TetR"/>
</dbReference>